<gene>
    <name evidence="1" type="ORF">C2E21_8169</name>
</gene>
<sequence>MTMDYGENCPPAEQDCLFNLLAAHFDAAYAGNRAPMPLFIHTPHLANATRLRQYQKFVDYALGKSDVWPVTMQQLRG</sequence>
<accession>A0A2P6TFP8</accession>
<dbReference type="SUPFAM" id="SSF88713">
    <property type="entry name" value="Glycoside hydrolase/deacetylase"/>
    <property type="match status" value="1"/>
</dbReference>
<comment type="caution">
    <text evidence="1">The sequence shown here is derived from an EMBL/GenBank/DDBJ whole genome shotgun (WGS) entry which is preliminary data.</text>
</comment>
<evidence type="ECO:0000313" key="1">
    <source>
        <dbReference type="EMBL" id="PRW32927.1"/>
    </source>
</evidence>
<dbReference type="GO" id="GO:0005975">
    <property type="term" value="P:carbohydrate metabolic process"/>
    <property type="evidence" value="ECO:0007669"/>
    <property type="project" value="InterPro"/>
</dbReference>
<name>A0A2P6TFP8_CHLSO</name>
<protein>
    <submittedName>
        <fullName evidence="1">Peritrophic membrane chitin binding</fullName>
    </submittedName>
</protein>
<reference evidence="1 2" key="1">
    <citation type="journal article" date="2018" name="Plant J.">
        <title>Genome sequences of Chlorella sorokiniana UTEX 1602 and Micractinium conductrix SAG 241.80: implications to maltose excretion by a green alga.</title>
        <authorList>
            <person name="Arriola M.B."/>
            <person name="Velmurugan N."/>
            <person name="Zhang Y."/>
            <person name="Plunkett M.H."/>
            <person name="Hondzo H."/>
            <person name="Barney B.M."/>
        </authorList>
    </citation>
    <scope>NUCLEOTIDE SEQUENCE [LARGE SCALE GENOMIC DNA]</scope>
    <source>
        <strain evidence="2">UTEX 1602</strain>
    </source>
</reference>
<dbReference type="InterPro" id="IPR011330">
    <property type="entry name" value="Glyco_hydro/deAcase_b/a-brl"/>
</dbReference>
<dbReference type="EMBL" id="LHPG02000018">
    <property type="protein sequence ID" value="PRW32927.1"/>
    <property type="molecule type" value="Genomic_DNA"/>
</dbReference>
<dbReference type="Proteomes" id="UP000239899">
    <property type="component" value="Unassembled WGS sequence"/>
</dbReference>
<dbReference type="Gene3D" id="3.20.20.370">
    <property type="entry name" value="Glycoside hydrolase/deacetylase"/>
    <property type="match status" value="1"/>
</dbReference>
<keyword evidence="2" id="KW-1185">Reference proteome</keyword>
<dbReference type="InterPro" id="IPR052740">
    <property type="entry name" value="CE4"/>
</dbReference>
<organism evidence="1 2">
    <name type="scientific">Chlorella sorokiniana</name>
    <name type="common">Freshwater green alga</name>
    <dbReference type="NCBI Taxonomy" id="3076"/>
    <lineage>
        <taxon>Eukaryota</taxon>
        <taxon>Viridiplantae</taxon>
        <taxon>Chlorophyta</taxon>
        <taxon>core chlorophytes</taxon>
        <taxon>Trebouxiophyceae</taxon>
        <taxon>Chlorellales</taxon>
        <taxon>Chlorellaceae</taxon>
        <taxon>Chlorella clade</taxon>
        <taxon>Chlorella</taxon>
    </lineage>
</organism>
<dbReference type="PANTHER" id="PTHR45985">
    <property type="match status" value="1"/>
</dbReference>
<dbReference type="OrthoDB" id="504708at2759"/>
<proteinExistence type="predicted"/>
<dbReference type="AlphaFoldDB" id="A0A2P6TFP8"/>
<evidence type="ECO:0000313" key="2">
    <source>
        <dbReference type="Proteomes" id="UP000239899"/>
    </source>
</evidence>
<dbReference type="PANTHER" id="PTHR45985:SF3">
    <property type="entry name" value="CHITIN DEACETYLASE-LIKE 4"/>
    <property type="match status" value="1"/>
</dbReference>